<organism evidence="9 10">
    <name type="scientific">Pedobacter antarcticus 4BY</name>
    <dbReference type="NCBI Taxonomy" id="1358423"/>
    <lineage>
        <taxon>Bacteria</taxon>
        <taxon>Pseudomonadati</taxon>
        <taxon>Bacteroidota</taxon>
        <taxon>Sphingobacteriia</taxon>
        <taxon>Sphingobacteriales</taxon>
        <taxon>Sphingobacteriaceae</taxon>
        <taxon>Pedobacter</taxon>
    </lineage>
</organism>
<feature type="domain" description="MacB-like periplasmic core" evidence="8">
    <location>
        <begin position="20"/>
        <end position="240"/>
    </location>
</feature>
<evidence type="ECO:0000256" key="5">
    <source>
        <dbReference type="ARBA" id="ARBA00023136"/>
    </source>
</evidence>
<sequence length="788" mass="87913">MFRLNLKISLRNLWKNKGYTFINIGGLGLGLASCIILLLYVSYEWGYDKQAPDFEKTYLVYNHQQTSAGIFSHPTTPGAFAAEVKQNIPGVYRAARFGYPKDGLITEGQSSFRKTGVYVDPDFLKIQGYHFISGSASSALAQVNAVILTRSLAKSIFAEEDPIGKTVTLDKKDALMVTGVIEDLQKNTSITFDYLLPWSLLEKQDPFFKNQSWNNNFCMTLVQLESTDLFTKADAQVRQLYNKHESDKVSEFTLYPIAKWHLYNNFENGKQVGGKITQVKIFLLLAFCILLIACVNFMNLSTARSEKRGKEVGIRKTIGASKKALISQFLLESLLMSVCGMLLAIVCIELSLPYFNRLLGTGLEVNYNDLRYWVLLIGLTLFTGIVSGSYPAFYLSSFEPVIVLKGIGKSSKSAISVRQILVVSQFVFAVCLMICSIVIYQQLNFIKNKPVGYQKDQLVEIQVQGNMLKNAGRLMLTKDKLLQSGAAKQVSFFSMSITDGGNNTFDVRWPGKSANDRTLFDFRSTGYDLVATLGAEMIDGREFSPKHADSTNIIINSAAAKAMGLKKPVGSIINWGGTNLEIIGLVKDIVIQSPYKKVDPMIIYYNLEEVNYILVRLDSKIPVNAALQKINAVMESIEPGFPPVVKFADDNFEAKFQNEKVLGTIANWFGGFSIFISCLGLFGLALYMAEHRKKEVGIRKVLGANPIQILTLLNKDFMRLVGIANLIAFPLAYLIIQHWLEGYSYRIELTLIPFFIALVLSVCIALLTISMQSIKAVRANTVDALKYE</sequence>
<feature type="transmembrane region" description="Helical" evidence="6">
    <location>
        <begin position="372"/>
        <end position="395"/>
    </location>
</feature>
<feature type="domain" description="ABC3 transporter permease C-terminal" evidence="7">
    <location>
        <begin position="669"/>
        <end position="780"/>
    </location>
</feature>
<evidence type="ECO:0000256" key="1">
    <source>
        <dbReference type="ARBA" id="ARBA00004651"/>
    </source>
</evidence>
<comment type="subcellular location">
    <subcellularLocation>
        <location evidence="1">Cell membrane</location>
        <topology evidence="1">Multi-pass membrane protein</topology>
    </subcellularLocation>
</comment>
<feature type="domain" description="ABC3 transporter permease C-terminal" evidence="7">
    <location>
        <begin position="284"/>
        <end position="394"/>
    </location>
</feature>
<dbReference type="Pfam" id="PF12704">
    <property type="entry name" value="MacB_PCD"/>
    <property type="match status" value="2"/>
</dbReference>
<dbReference type="InterPro" id="IPR025857">
    <property type="entry name" value="MacB_PCD"/>
</dbReference>
<feature type="transmembrane region" description="Helical" evidence="6">
    <location>
        <begin position="668"/>
        <end position="689"/>
    </location>
</feature>
<dbReference type="PROSITE" id="PS51257">
    <property type="entry name" value="PROKAR_LIPOPROTEIN"/>
    <property type="match status" value="1"/>
</dbReference>
<evidence type="ECO:0000259" key="8">
    <source>
        <dbReference type="Pfam" id="PF12704"/>
    </source>
</evidence>
<feature type="transmembrane region" description="Helical" evidence="6">
    <location>
        <begin position="416"/>
        <end position="440"/>
    </location>
</feature>
<evidence type="ECO:0000256" key="4">
    <source>
        <dbReference type="ARBA" id="ARBA00022989"/>
    </source>
</evidence>
<feature type="transmembrane region" description="Helical" evidence="6">
    <location>
        <begin position="751"/>
        <end position="769"/>
    </location>
</feature>
<dbReference type="GO" id="GO:0005886">
    <property type="term" value="C:plasma membrane"/>
    <property type="evidence" value="ECO:0007669"/>
    <property type="project" value="UniProtKB-SubCell"/>
</dbReference>
<protein>
    <submittedName>
        <fullName evidence="9">Cell division protein FtsX</fullName>
    </submittedName>
</protein>
<dbReference type="Pfam" id="PF02687">
    <property type="entry name" value="FtsX"/>
    <property type="match status" value="2"/>
</dbReference>
<name>A0A081PIY3_9SPHI</name>
<keyword evidence="4 6" id="KW-1133">Transmembrane helix</keyword>
<keyword evidence="3 6" id="KW-0812">Transmembrane</keyword>
<dbReference type="GO" id="GO:0051301">
    <property type="term" value="P:cell division"/>
    <property type="evidence" value="ECO:0007669"/>
    <property type="project" value="UniProtKB-KW"/>
</dbReference>
<feature type="transmembrane region" description="Helical" evidence="6">
    <location>
        <begin position="21"/>
        <end position="43"/>
    </location>
</feature>
<evidence type="ECO:0000259" key="7">
    <source>
        <dbReference type="Pfam" id="PF02687"/>
    </source>
</evidence>
<dbReference type="Proteomes" id="UP000028007">
    <property type="component" value="Unassembled WGS sequence"/>
</dbReference>
<dbReference type="InterPro" id="IPR003838">
    <property type="entry name" value="ABC3_permease_C"/>
</dbReference>
<dbReference type="GO" id="GO:0022857">
    <property type="term" value="F:transmembrane transporter activity"/>
    <property type="evidence" value="ECO:0007669"/>
    <property type="project" value="TreeGrafter"/>
</dbReference>
<feature type="transmembrane region" description="Helical" evidence="6">
    <location>
        <begin position="717"/>
        <end position="739"/>
    </location>
</feature>
<dbReference type="AlphaFoldDB" id="A0A081PIY3"/>
<dbReference type="InterPro" id="IPR050250">
    <property type="entry name" value="Macrolide_Exporter_MacB"/>
</dbReference>
<dbReference type="EMBL" id="JNFF01000033">
    <property type="protein sequence ID" value="KEQ30656.1"/>
    <property type="molecule type" value="Genomic_DNA"/>
</dbReference>
<dbReference type="eggNOG" id="COG0577">
    <property type="taxonomic scope" value="Bacteria"/>
</dbReference>
<keyword evidence="2" id="KW-1003">Cell membrane</keyword>
<feature type="domain" description="MacB-like periplasmic core" evidence="8">
    <location>
        <begin position="518"/>
        <end position="632"/>
    </location>
</feature>
<keyword evidence="10" id="KW-1185">Reference proteome</keyword>
<accession>A0A081PIY3</accession>
<proteinExistence type="predicted"/>
<evidence type="ECO:0000256" key="2">
    <source>
        <dbReference type="ARBA" id="ARBA00022475"/>
    </source>
</evidence>
<reference evidence="9 10" key="1">
    <citation type="journal article" date="1992" name="Int. J. Syst. Bacteriol.">
        <title>Sphingobacterium antarcticus sp. nov. a Psychrotrophic Bacterium from the Soils of Schirmacher Oasis, Antarctica.</title>
        <authorList>
            <person name="Shivaji S."/>
            <person name="Ray M.K."/>
            <person name="Rao N.S."/>
            <person name="Saiserr L."/>
            <person name="Jagannadham M.V."/>
            <person name="Kumar G.S."/>
            <person name="Reddy G."/>
            <person name="Bhargava P.M."/>
        </authorList>
    </citation>
    <scope>NUCLEOTIDE SEQUENCE [LARGE SCALE GENOMIC DNA]</scope>
    <source>
        <strain evidence="9 10">4BY</strain>
    </source>
</reference>
<evidence type="ECO:0000256" key="6">
    <source>
        <dbReference type="SAM" id="Phobius"/>
    </source>
</evidence>
<gene>
    <name evidence="9" type="ORF">N180_05405</name>
</gene>
<keyword evidence="5 6" id="KW-0472">Membrane</keyword>
<dbReference type="RefSeq" id="WP_037439427.1">
    <property type="nucleotide sequence ID" value="NZ_JNFF01000033.1"/>
</dbReference>
<comment type="caution">
    <text evidence="9">The sequence shown here is derived from an EMBL/GenBank/DDBJ whole genome shotgun (WGS) entry which is preliminary data.</text>
</comment>
<feature type="transmembrane region" description="Helical" evidence="6">
    <location>
        <begin position="329"/>
        <end position="352"/>
    </location>
</feature>
<feature type="transmembrane region" description="Helical" evidence="6">
    <location>
        <begin position="281"/>
        <end position="300"/>
    </location>
</feature>
<dbReference type="PANTHER" id="PTHR30572">
    <property type="entry name" value="MEMBRANE COMPONENT OF TRANSPORTER-RELATED"/>
    <property type="match status" value="1"/>
</dbReference>
<keyword evidence="9" id="KW-0131">Cell cycle</keyword>
<evidence type="ECO:0000256" key="3">
    <source>
        <dbReference type="ARBA" id="ARBA00022692"/>
    </source>
</evidence>
<evidence type="ECO:0000313" key="10">
    <source>
        <dbReference type="Proteomes" id="UP000028007"/>
    </source>
</evidence>
<evidence type="ECO:0000313" key="9">
    <source>
        <dbReference type="EMBL" id="KEQ30656.1"/>
    </source>
</evidence>
<dbReference type="PANTHER" id="PTHR30572:SF18">
    <property type="entry name" value="ABC-TYPE MACROLIDE FAMILY EXPORT SYSTEM PERMEASE COMPONENT 2"/>
    <property type="match status" value="1"/>
</dbReference>
<dbReference type="OrthoDB" id="1451596at2"/>
<keyword evidence="9" id="KW-0132">Cell division</keyword>